<reference evidence="3 4" key="1">
    <citation type="submission" date="2017-09" db="EMBL/GenBank/DDBJ databases">
        <authorList>
            <person name="Lee N."/>
            <person name="Cho B.-K."/>
        </authorList>
    </citation>
    <scope>NUCLEOTIDE SEQUENCE [LARGE SCALE GENOMIC DNA]</scope>
    <source>
        <strain evidence="3 4">ATCC 13879</strain>
    </source>
</reference>
<dbReference type="InterPro" id="IPR024301">
    <property type="entry name" value="Amidase_6"/>
</dbReference>
<dbReference type="Pfam" id="PF12671">
    <property type="entry name" value="Amidase_6"/>
    <property type="match status" value="1"/>
</dbReference>
<evidence type="ECO:0000256" key="1">
    <source>
        <dbReference type="SAM" id="MobiDB-lite"/>
    </source>
</evidence>
<evidence type="ECO:0000313" key="3">
    <source>
        <dbReference type="EMBL" id="QEV06875.1"/>
    </source>
</evidence>
<feature type="region of interest" description="Disordered" evidence="1">
    <location>
        <begin position="27"/>
        <end position="75"/>
    </location>
</feature>
<evidence type="ECO:0000313" key="4">
    <source>
        <dbReference type="Proteomes" id="UP000326041"/>
    </source>
</evidence>
<keyword evidence="4" id="KW-1185">Reference proteome</keyword>
<dbReference type="PANTHER" id="PTHR40032">
    <property type="entry name" value="EXPORTED PROTEIN-RELATED"/>
    <property type="match status" value="1"/>
</dbReference>
<proteinExistence type="predicted"/>
<name>A0ABX6AVU5_9ACTN</name>
<feature type="compositionally biased region" description="Basic and acidic residues" evidence="1">
    <location>
        <begin position="47"/>
        <end position="61"/>
    </location>
</feature>
<sequence>MNPEFQAGSGGSERSVMPGRARLPTDLIKATRPTAASLHRSQATAALRDRTWSGTDREPGGHHPAHRPGPGRGQRHRELRLHRHGQVRGEHWKNCNPDYRKFNDVGGDCTNFISQAPRTGGRKNDTGWYKSHKNWWCNSSNRTTSWINVDYWASFALHGDRAHNLDNVHKLGIGDILQRDFGGNRSMDHSMITTYKSNGVPYLTHHSTNTYRKSVKSLVAQYPRATYYAFRT</sequence>
<feature type="domain" description="Putative amidase" evidence="2">
    <location>
        <begin position="90"/>
        <end position="228"/>
    </location>
</feature>
<dbReference type="Proteomes" id="UP000326041">
    <property type="component" value="Chromosome"/>
</dbReference>
<organism evidence="3 4">
    <name type="scientific">Streptomyces prasinus</name>
    <dbReference type="NCBI Taxonomy" id="67345"/>
    <lineage>
        <taxon>Bacteria</taxon>
        <taxon>Bacillati</taxon>
        <taxon>Actinomycetota</taxon>
        <taxon>Actinomycetes</taxon>
        <taxon>Kitasatosporales</taxon>
        <taxon>Streptomycetaceae</taxon>
        <taxon>Streptomyces</taxon>
    </lineage>
</organism>
<protein>
    <recommendedName>
        <fullName evidence="2">Putative amidase domain-containing protein</fullName>
    </recommendedName>
</protein>
<evidence type="ECO:0000259" key="2">
    <source>
        <dbReference type="Pfam" id="PF12671"/>
    </source>
</evidence>
<dbReference type="PANTHER" id="PTHR40032:SF1">
    <property type="entry name" value="EXPORTED PROTEIN"/>
    <property type="match status" value="1"/>
</dbReference>
<dbReference type="EMBL" id="CP023697">
    <property type="protein sequence ID" value="QEV06875.1"/>
    <property type="molecule type" value="Genomic_DNA"/>
</dbReference>
<gene>
    <name evidence="3" type="ORF">CP972_15545</name>
</gene>
<feature type="region of interest" description="Disordered" evidence="1">
    <location>
        <begin position="1"/>
        <end position="20"/>
    </location>
</feature>
<accession>A0ABX6AVU5</accession>